<keyword evidence="2 5" id="KW-0812">Transmembrane</keyword>
<evidence type="ECO:0000256" key="3">
    <source>
        <dbReference type="ARBA" id="ARBA00022989"/>
    </source>
</evidence>
<dbReference type="GO" id="GO:0016020">
    <property type="term" value="C:membrane"/>
    <property type="evidence" value="ECO:0007669"/>
    <property type="project" value="UniProtKB-SubCell"/>
</dbReference>
<feature type="domain" description="Neurotransmitter-gated ion-channel ligand-binding" evidence="6">
    <location>
        <begin position="75"/>
        <end position="213"/>
    </location>
</feature>
<dbReference type="Gene3D" id="2.70.170.10">
    <property type="entry name" value="Neurotransmitter-gated ion-channel ligand-binding domain"/>
    <property type="match status" value="1"/>
</dbReference>
<feature type="transmembrane region" description="Helical" evidence="5">
    <location>
        <begin position="491"/>
        <end position="511"/>
    </location>
</feature>
<dbReference type="Pfam" id="PF02931">
    <property type="entry name" value="Neur_chan_LBD"/>
    <property type="match status" value="1"/>
</dbReference>
<dbReference type="OrthoDB" id="8890589at2759"/>
<reference evidence="7" key="1">
    <citation type="submission" date="2021-02" db="EMBL/GenBank/DDBJ databases">
        <authorList>
            <person name="Nowell W R."/>
        </authorList>
    </citation>
    <scope>NUCLEOTIDE SEQUENCE</scope>
</reference>
<keyword evidence="4 5" id="KW-0472">Membrane</keyword>
<evidence type="ECO:0000256" key="1">
    <source>
        <dbReference type="ARBA" id="ARBA00004141"/>
    </source>
</evidence>
<dbReference type="Gene3D" id="1.20.58.390">
    <property type="entry name" value="Neurotransmitter-gated ion-channel transmembrane domain"/>
    <property type="match status" value="1"/>
</dbReference>
<name>A0A815GU38_9BILA</name>
<sequence length="518" mass="60803">MKKKCCVCDYEYPIICNETEIHNHVKNCLSTVNLDNLHVSDERIQLDCPFCDKKLLNNGDITDLEHLTMCCSQLYRLAARHLRETQSTLPFELQFPVHDIIKVDGATNELVIRATIRLDYQFEFLHWDANDTRSRYHDIDEIILTKSTLQSLWLPDLRFIEEDSISFNIERESAKINRDGLVTWIRRGLLTIASPIDLTYYPFDRQYFHINMQNIQKTFKLHYQKNIHSLSSITNSHLARSASVWTTLFGNTELNTNITNIPINIQQNDQPIKTSTSRGWFVRTINIEPKINLNDNGSLDNITIYLSIQRRRESYIYTIILPTLFFSFFIFIFYFSPVEAHQRLIIGLLNTFATLIFLIYIDQKILAEQLSHSPLLIQYLIILFMIESLSLFFDHIIHSIFYGGINFVSNWLRKRHKYDTQQQQPARLSRVTMLTRALNNRLNPNSLENDGQLNGPTDILMKQLIEREESLKFEDQERYQWRKRARLSECLCCWFFLAIVIAAAICVFLIVPSLGLKK</sequence>
<proteinExistence type="predicted"/>
<evidence type="ECO:0000259" key="6">
    <source>
        <dbReference type="Pfam" id="PF02931"/>
    </source>
</evidence>
<gene>
    <name evidence="7" type="ORF">RFH988_LOCUS31908</name>
</gene>
<dbReference type="SUPFAM" id="SSF90112">
    <property type="entry name" value="Neurotransmitter-gated ion-channel transmembrane pore"/>
    <property type="match status" value="1"/>
</dbReference>
<dbReference type="InterPro" id="IPR006201">
    <property type="entry name" value="Neur_channel"/>
</dbReference>
<dbReference type="PANTHER" id="PTHR18945">
    <property type="entry name" value="NEUROTRANSMITTER GATED ION CHANNEL"/>
    <property type="match status" value="1"/>
</dbReference>
<evidence type="ECO:0000313" key="7">
    <source>
        <dbReference type="EMBL" id="CAF1343427.1"/>
    </source>
</evidence>
<comment type="caution">
    <text evidence="7">The sequence shown here is derived from an EMBL/GenBank/DDBJ whole genome shotgun (WGS) entry which is preliminary data.</text>
</comment>
<dbReference type="InterPro" id="IPR036719">
    <property type="entry name" value="Neuro-gated_channel_TM_sf"/>
</dbReference>
<dbReference type="Proteomes" id="UP000663882">
    <property type="component" value="Unassembled WGS sequence"/>
</dbReference>
<keyword evidence="3 5" id="KW-1133">Transmembrane helix</keyword>
<protein>
    <recommendedName>
        <fullName evidence="6">Neurotransmitter-gated ion-channel ligand-binding domain-containing protein</fullName>
    </recommendedName>
</protein>
<dbReference type="AlphaFoldDB" id="A0A815GU38"/>
<comment type="subcellular location">
    <subcellularLocation>
        <location evidence="1">Membrane</location>
        <topology evidence="1">Multi-pass membrane protein</topology>
    </subcellularLocation>
</comment>
<dbReference type="EMBL" id="CAJNOO010003554">
    <property type="protein sequence ID" value="CAF1343427.1"/>
    <property type="molecule type" value="Genomic_DNA"/>
</dbReference>
<dbReference type="InterPro" id="IPR006202">
    <property type="entry name" value="Neur_chan_lig-bd"/>
</dbReference>
<dbReference type="GO" id="GO:0004888">
    <property type="term" value="F:transmembrane signaling receptor activity"/>
    <property type="evidence" value="ECO:0007669"/>
    <property type="project" value="InterPro"/>
</dbReference>
<dbReference type="SUPFAM" id="SSF63712">
    <property type="entry name" value="Nicotinic receptor ligand binding domain-like"/>
    <property type="match status" value="1"/>
</dbReference>
<organism evidence="7 8">
    <name type="scientific">Rotaria sordida</name>
    <dbReference type="NCBI Taxonomy" id="392033"/>
    <lineage>
        <taxon>Eukaryota</taxon>
        <taxon>Metazoa</taxon>
        <taxon>Spiralia</taxon>
        <taxon>Gnathifera</taxon>
        <taxon>Rotifera</taxon>
        <taxon>Eurotatoria</taxon>
        <taxon>Bdelloidea</taxon>
        <taxon>Philodinida</taxon>
        <taxon>Philodinidae</taxon>
        <taxon>Rotaria</taxon>
    </lineage>
</organism>
<accession>A0A815GU38</accession>
<dbReference type="InterPro" id="IPR036734">
    <property type="entry name" value="Neur_chan_lig-bd_sf"/>
</dbReference>
<feature type="transmembrane region" description="Helical" evidence="5">
    <location>
        <begin position="315"/>
        <end position="335"/>
    </location>
</feature>
<evidence type="ECO:0000256" key="4">
    <source>
        <dbReference type="ARBA" id="ARBA00023136"/>
    </source>
</evidence>
<feature type="transmembrane region" description="Helical" evidence="5">
    <location>
        <begin position="373"/>
        <end position="390"/>
    </location>
</feature>
<evidence type="ECO:0000256" key="2">
    <source>
        <dbReference type="ARBA" id="ARBA00022692"/>
    </source>
</evidence>
<evidence type="ECO:0000313" key="8">
    <source>
        <dbReference type="Proteomes" id="UP000663882"/>
    </source>
</evidence>
<dbReference type="InterPro" id="IPR038050">
    <property type="entry name" value="Neuro_actylchol_rec"/>
</dbReference>
<evidence type="ECO:0000256" key="5">
    <source>
        <dbReference type="SAM" id="Phobius"/>
    </source>
</evidence>
<dbReference type="GO" id="GO:0005230">
    <property type="term" value="F:extracellular ligand-gated monoatomic ion channel activity"/>
    <property type="evidence" value="ECO:0007669"/>
    <property type="project" value="InterPro"/>
</dbReference>
<feature type="transmembrane region" description="Helical" evidence="5">
    <location>
        <begin position="341"/>
        <end position="361"/>
    </location>
</feature>